<feature type="region of interest" description="Disordered" evidence="1">
    <location>
        <begin position="83"/>
        <end position="168"/>
    </location>
</feature>
<organism evidence="3 4">
    <name type="scientific">Streptomyces orinoci</name>
    <name type="common">Streptoverticillium orinoci</name>
    <dbReference type="NCBI Taxonomy" id="67339"/>
    <lineage>
        <taxon>Bacteria</taxon>
        <taxon>Bacillati</taxon>
        <taxon>Actinomycetota</taxon>
        <taxon>Actinomycetes</taxon>
        <taxon>Kitasatosporales</taxon>
        <taxon>Streptomycetaceae</taxon>
        <taxon>Streptomyces</taxon>
    </lineage>
</organism>
<dbReference type="SUPFAM" id="SSF109854">
    <property type="entry name" value="DinB/YfiT-like putative metalloenzymes"/>
    <property type="match status" value="1"/>
</dbReference>
<dbReference type="EMBL" id="JBFAUK010000013">
    <property type="protein sequence ID" value="MEV5508343.1"/>
    <property type="molecule type" value="Genomic_DNA"/>
</dbReference>
<dbReference type="RefSeq" id="WP_193553362.1">
    <property type="nucleotide sequence ID" value="NZ_JBFAUK010000013.1"/>
</dbReference>
<accession>A0ABV3JZM2</accession>
<evidence type="ECO:0000313" key="3">
    <source>
        <dbReference type="EMBL" id="MEV5508343.1"/>
    </source>
</evidence>
<dbReference type="GO" id="GO:0016853">
    <property type="term" value="F:isomerase activity"/>
    <property type="evidence" value="ECO:0007669"/>
    <property type="project" value="UniProtKB-KW"/>
</dbReference>
<feature type="domain" description="Mycothiol-dependent maleylpyruvate isomerase metal-binding" evidence="2">
    <location>
        <begin position="13"/>
        <end position="103"/>
    </location>
</feature>
<keyword evidence="3" id="KW-0413">Isomerase</keyword>
<keyword evidence="4" id="KW-1185">Reference proteome</keyword>
<gene>
    <name evidence="3" type="ORF">AB0L16_18005</name>
</gene>
<protein>
    <submittedName>
        <fullName evidence="3">Maleylpyruvate isomerase N-terminal domain-containing protein</fullName>
    </submittedName>
</protein>
<dbReference type="Pfam" id="PF11716">
    <property type="entry name" value="MDMPI_N"/>
    <property type="match status" value="1"/>
</dbReference>
<comment type="caution">
    <text evidence="3">The sequence shown here is derived from an EMBL/GenBank/DDBJ whole genome shotgun (WGS) entry which is preliminary data.</text>
</comment>
<reference evidence="3 4" key="1">
    <citation type="submission" date="2024-06" db="EMBL/GenBank/DDBJ databases">
        <title>The Natural Products Discovery Center: Release of the First 8490 Sequenced Strains for Exploring Actinobacteria Biosynthetic Diversity.</title>
        <authorList>
            <person name="Kalkreuter E."/>
            <person name="Kautsar S.A."/>
            <person name="Yang D."/>
            <person name="Bader C.D."/>
            <person name="Teijaro C.N."/>
            <person name="Fluegel L."/>
            <person name="Davis C.M."/>
            <person name="Simpson J.R."/>
            <person name="Lauterbach L."/>
            <person name="Steele A.D."/>
            <person name="Gui C."/>
            <person name="Meng S."/>
            <person name="Li G."/>
            <person name="Viehrig K."/>
            <person name="Ye F."/>
            <person name="Su P."/>
            <person name="Kiefer A.F."/>
            <person name="Nichols A."/>
            <person name="Cepeda A.J."/>
            <person name="Yan W."/>
            <person name="Fan B."/>
            <person name="Jiang Y."/>
            <person name="Adhikari A."/>
            <person name="Zheng C.-J."/>
            <person name="Schuster L."/>
            <person name="Cowan T.M."/>
            <person name="Smanski M.J."/>
            <person name="Chevrette M.G."/>
            <person name="De Carvalho L.P.S."/>
            <person name="Shen B."/>
        </authorList>
    </citation>
    <scope>NUCLEOTIDE SEQUENCE [LARGE SCALE GENOMIC DNA]</scope>
    <source>
        <strain evidence="3 4">NPDC052347</strain>
    </source>
</reference>
<dbReference type="InterPro" id="IPR034660">
    <property type="entry name" value="DinB/YfiT-like"/>
</dbReference>
<proteinExistence type="predicted"/>
<evidence type="ECO:0000256" key="1">
    <source>
        <dbReference type="SAM" id="MobiDB-lite"/>
    </source>
</evidence>
<sequence>MRPAQRPPTGAVAEAHRVLRHTLTALDDDHIARPSALPGWSRGHVPAHLADAARMYLRVAEHALRGELVPPYPGGTAWGHLPAVAGGATPSSPPEPGARLRSTGPPWQGSRSGWRHSGPGWPTTNGRARSATARPISRPPSTEGSRPSDPGRCRRPGAESMAGPGIPAYQYPASGIPVAAHGILLGCPICPRE</sequence>
<dbReference type="InterPro" id="IPR024344">
    <property type="entry name" value="MDMPI_metal-binding"/>
</dbReference>
<evidence type="ECO:0000259" key="2">
    <source>
        <dbReference type="Pfam" id="PF11716"/>
    </source>
</evidence>
<name>A0ABV3JZM2_STRON</name>
<dbReference type="Gene3D" id="1.20.120.450">
    <property type="entry name" value="dinb family like domain"/>
    <property type="match status" value="1"/>
</dbReference>
<dbReference type="Proteomes" id="UP001552594">
    <property type="component" value="Unassembled WGS sequence"/>
</dbReference>
<evidence type="ECO:0000313" key="4">
    <source>
        <dbReference type="Proteomes" id="UP001552594"/>
    </source>
</evidence>